<dbReference type="InterPro" id="IPR000760">
    <property type="entry name" value="Inositol_monophosphatase-like"/>
</dbReference>
<evidence type="ECO:0000256" key="6">
    <source>
        <dbReference type="ARBA" id="ARBA00023277"/>
    </source>
</evidence>
<keyword evidence="6" id="KW-0119">Carbohydrate metabolism</keyword>
<dbReference type="PANTHER" id="PTHR20854:SF4">
    <property type="entry name" value="INOSITOL-1-MONOPHOSPHATASE-RELATED"/>
    <property type="match status" value="1"/>
</dbReference>
<dbReference type="EMBL" id="FNFC01000003">
    <property type="protein sequence ID" value="SDJ42318.1"/>
    <property type="molecule type" value="Genomic_DNA"/>
</dbReference>
<evidence type="ECO:0000256" key="2">
    <source>
        <dbReference type="ARBA" id="ARBA00013093"/>
    </source>
</evidence>
<dbReference type="InterPro" id="IPR020583">
    <property type="entry name" value="Inositol_monoP_metal-BS"/>
</dbReference>
<reference evidence="9 10" key="1">
    <citation type="submission" date="2016-10" db="EMBL/GenBank/DDBJ databases">
        <authorList>
            <person name="de Groot N.N."/>
        </authorList>
    </citation>
    <scope>NUCLEOTIDE SEQUENCE [LARGE SCALE GENOMIC DNA]</scope>
    <source>
        <strain evidence="9 10">IBRC-M10015</strain>
    </source>
</reference>
<evidence type="ECO:0000256" key="3">
    <source>
        <dbReference type="ARBA" id="ARBA00022723"/>
    </source>
</evidence>
<dbReference type="Gene3D" id="3.30.540.10">
    <property type="entry name" value="Fructose-1,6-Bisphosphatase, subunit A, domain 1"/>
    <property type="match status" value="1"/>
</dbReference>
<dbReference type="Pfam" id="PF00459">
    <property type="entry name" value="Inositol_P"/>
    <property type="match status" value="1"/>
</dbReference>
<dbReference type="AlphaFoldDB" id="A0A1G8TLC4"/>
<dbReference type="CDD" id="cd01637">
    <property type="entry name" value="IMPase_like"/>
    <property type="match status" value="1"/>
</dbReference>
<feature type="binding site" evidence="8">
    <location>
        <position position="100"/>
    </location>
    <ligand>
        <name>Mg(2+)</name>
        <dbReference type="ChEBI" id="CHEBI:18420"/>
        <label>1</label>
        <note>catalytic</note>
    </ligand>
</feature>
<evidence type="ECO:0000256" key="8">
    <source>
        <dbReference type="PIRSR" id="PIRSR600760-2"/>
    </source>
</evidence>
<accession>A0A1G8TLC4</accession>
<dbReference type="PROSITE" id="PS00629">
    <property type="entry name" value="IMP_1"/>
    <property type="match status" value="1"/>
</dbReference>
<dbReference type="EC" id="3.1.3.11" evidence="2"/>
<dbReference type="GO" id="GO:0046872">
    <property type="term" value="F:metal ion binding"/>
    <property type="evidence" value="ECO:0007669"/>
    <property type="project" value="UniProtKB-KW"/>
</dbReference>
<keyword evidence="4" id="KW-0378">Hydrolase</keyword>
<dbReference type="GO" id="GO:0006020">
    <property type="term" value="P:inositol metabolic process"/>
    <property type="evidence" value="ECO:0007669"/>
    <property type="project" value="TreeGrafter"/>
</dbReference>
<sequence>MTDESHRAAVAERAARAGGVVARGTFRDGVEPERKGDKNDLVSMADRDTQLQVISTISQEFPGATLVCEEDVEPVDAGNDLSLVESVPETGDAWVVDPIDGTGNYLRGIQFWGTVVAAVTDGEPVAVATYMPALEDIYTAGPESVTRNDTSMQVSDREDPETFAVGFNGWWPVTGRSEWTPLFEGTIEQFGDVRRFGAMQGVLALVAAGSLDAAFMPTRPQPWDSLAGVHLVREAGGVATDIHGGRWQVDSEGLVVSNGNAHERLLETIQNGIGLEA</sequence>
<feature type="binding site" evidence="8">
    <location>
        <position position="224"/>
    </location>
    <ligand>
        <name>Mg(2+)</name>
        <dbReference type="ChEBI" id="CHEBI:18420"/>
        <label>1</label>
        <note>catalytic</note>
    </ligand>
</feature>
<comment type="similarity">
    <text evidence="7">Belongs to the inositol monophosphatase superfamily. FBPase class 4 family.</text>
</comment>
<gene>
    <name evidence="9" type="ORF">SAMN05216226_103134</name>
</gene>
<dbReference type="GO" id="GO:0007165">
    <property type="term" value="P:signal transduction"/>
    <property type="evidence" value="ECO:0007669"/>
    <property type="project" value="TreeGrafter"/>
</dbReference>
<dbReference type="PRINTS" id="PR00377">
    <property type="entry name" value="IMPHPHTASES"/>
</dbReference>
<keyword evidence="10" id="KW-1185">Reference proteome</keyword>
<comment type="catalytic activity">
    <reaction evidence="1">
        <text>beta-D-fructose 1,6-bisphosphate + H2O = beta-D-fructose 6-phosphate + phosphate</text>
        <dbReference type="Rhea" id="RHEA:11064"/>
        <dbReference type="ChEBI" id="CHEBI:15377"/>
        <dbReference type="ChEBI" id="CHEBI:32966"/>
        <dbReference type="ChEBI" id="CHEBI:43474"/>
        <dbReference type="ChEBI" id="CHEBI:57634"/>
        <dbReference type="EC" id="3.1.3.11"/>
    </reaction>
</comment>
<protein>
    <recommendedName>
        <fullName evidence="2">fructose-bisphosphatase</fullName>
        <ecNumber evidence="2">3.1.3.11</ecNumber>
    </recommendedName>
</protein>
<dbReference type="Proteomes" id="UP000198856">
    <property type="component" value="Unassembled WGS sequence"/>
</dbReference>
<dbReference type="STRING" id="890420.SAMN05216226_103134"/>
<evidence type="ECO:0000256" key="4">
    <source>
        <dbReference type="ARBA" id="ARBA00022801"/>
    </source>
</evidence>
<keyword evidence="3 8" id="KW-0479">Metal-binding</keyword>
<organism evidence="9 10">
    <name type="scientific">Halovenus aranensis</name>
    <dbReference type="NCBI Taxonomy" id="890420"/>
    <lineage>
        <taxon>Archaea</taxon>
        <taxon>Methanobacteriati</taxon>
        <taxon>Methanobacteriota</taxon>
        <taxon>Stenosarchaea group</taxon>
        <taxon>Halobacteria</taxon>
        <taxon>Halobacteriales</taxon>
        <taxon>Haloarculaceae</taxon>
        <taxon>Halovenus</taxon>
    </lineage>
</organism>
<proteinExistence type="inferred from homology"/>
<name>A0A1G8TLC4_9EURY</name>
<evidence type="ECO:0000256" key="1">
    <source>
        <dbReference type="ARBA" id="ARBA00001273"/>
    </source>
</evidence>
<evidence type="ECO:0000313" key="9">
    <source>
        <dbReference type="EMBL" id="SDJ42318.1"/>
    </source>
</evidence>
<dbReference type="Gene3D" id="3.40.190.80">
    <property type="match status" value="1"/>
</dbReference>
<dbReference type="PANTHER" id="PTHR20854">
    <property type="entry name" value="INOSITOL MONOPHOSPHATASE"/>
    <property type="match status" value="1"/>
</dbReference>
<comment type="cofactor">
    <cofactor evidence="8">
        <name>Mg(2+)</name>
        <dbReference type="ChEBI" id="CHEBI:18420"/>
    </cofactor>
</comment>
<dbReference type="SUPFAM" id="SSF56655">
    <property type="entry name" value="Carbohydrate phosphatase"/>
    <property type="match status" value="1"/>
</dbReference>
<evidence type="ECO:0000256" key="7">
    <source>
        <dbReference type="ARBA" id="ARBA00038103"/>
    </source>
</evidence>
<keyword evidence="5 8" id="KW-0460">Magnesium</keyword>
<dbReference type="OrthoDB" id="58111at2157"/>
<evidence type="ECO:0000313" key="10">
    <source>
        <dbReference type="Proteomes" id="UP000198856"/>
    </source>
</evidence>
<feature type="binding site" evidence="8">
    <location>
        <position position="99"/>
    </location>
    <ligand>
        <name>Mg(2+)</name>
        <dbReference type="ChEBI" id="CHEBI:18420"/>
        <label>1</label>
        <note>catalytic</note>
    </ligand>
</feature>
<feature type="binding site" evidence="8">
    <location>
        <position position="97"/>
    </location>
    <ligand>
        <name>Mg(2+)</name>
        <dbReference type="ChEBI" id="CHEBI:18420"/>
        <label>1</label>
        <note>catalytic</note>
    </ligand>
</feature>
<dbReference type="GO" id="GO:0042132">
    <property type="term" value="F:fructose 1,6-bisphosphate 1-phosphatase activity"/>
    <property type="evidence" value="ECO:0007669"/>
    <property type="project" value="UniProtKB-EC"/>
</dbReference>
<feature type="binding site" evidence="8">
    <location>
        <position position="69"/>
    </location>
    <ligand>
        <name>Mg(2+)</name>
        <dbReference type="ChEBI" id="CHEBI:18420"/>
        <label>1</label>
        <note>catalytic</note>
    </ligand>
</feature>
<dbReference type="RefSeq" id="WP_092699731.1">
    <property type="nucleotide sequence ID" value="NZ_FNFC01000003.1"/>
</dbReference>
<dbReference type="GO" id="GO:0008934">
    <property type="term" value="F:inositol monophosphate 1-phosphatase activity"/>
    <property type="evidence" value="ECO:0007669"/>
    <property type="project" value="TreeGrafter"/>
</dbReference>
<evidence type="ECO:0000256" key="5">
    <source>
        <dbReference type="ARBA" id="ARBA00022842"/>
    </source>
</evidence>